<dbReference type="KEGG" id="xor:XOC_2765"/>
<dbReference type="Proteomes" id="UP000008851">
    <property type="component" value="Chromosome"/>
</dbReference>
<dbReference type="GO" id="GO:0016740">
    <property type="term" value="F:transferase activity"/>
    <property type="evidence" value="ECO:0007669"/>
    <property type="project" value="UniProtKB-KW"/>
</dbReference>
<evidence type="ECO:0000313" key="2">
    <source>
        <dbReference type="Proteomes" id="UP000008851"/>
    </source>
</evidence>
<dbReference type="Pfam" id="PF01745">
    <property type="entry name" value="IPT"/>
    <property type="match status" value="1"/>
</dbReference>
<dbReference type="EMBL" id="CP003057">
    <property type="protein sequence ID" value="AEQ96873.1"/>
    <property type="molecule type" value="Genomic_DNA"/>
</dbReference>
<evidence type="ECO:0000313" key="1">
    <source>
        <dbReference type="EMBL" id="AEQ96873.1"/>
    </source>
</evidence>
<dbReference type="SUPFAM" id="SSF52540">
    <property type="entry name" value="P-loop containing nucleoside triphosphate hydrolases"/>
    <property type="match status" value="1"/>
</dbReference>
<keyword evidence="1" id="KW-0808">Transferase</keyword>
<dbReference type="AlphaFoldDB" id="G7TJ54"/>
<sequence length="291" mass="32666">MTVIASEQVGGRDVLAFHDVHAYGPIALWALELRVVHTWRDAVSCILHLIWGPTCSGKTEVAVALAEQTGWPVIALDRIQCCPEMSTCSGRPLPAELRATRRIYLTSRAVREGIIAADEAHALLVDLVDRHSAVGGVILEGGSISLINRMILDPYWANDWQWRSHRLLLGERADFLDRALRRVEKMLRTGMGRPSLLEELVALWPDPALRPTIEDVDGYRYAIRFARQWNVPVGQLLSIGDEMKQRLIHGIAEEYLGHAQWQERDLLTLPANWQAQDVSMGGSKSGLHHRL</sequence>
<organism evidence="1 2">
    <name type="scientific">Xanthomonas oryzae pv. oryzicola (strain BLS256)</name>
    <dbReference type="NCBI Taxonomy" id="383407"/>
    <lineage>
        <taxon>Bacteria</taxon>
        <taxon>Pseudomonadati</taxon>
        <taxon>Pseudomonadota</taxon>
        <taxon>Gammaproteobacteria</taxon>
        <taxon>Lysobacterales</taxon>
        <taxon>Lysobacteraceae</taxon>
        <taxon>Xanthomonas</taxon>
    </lineage>
</organism>
<dbReference type="eggNOG" id="COG0324">
    <property type="taxonomic scope" value="Bacteria"/>
</dbReference>
<name>G7TJ54_XANOB</name>
<dbReference type="Gene3D" id="1.10.287.890">
    <property type="entry name" value="Crystal structure of tRNA isopentenylpyrophosphate transferase (bh2366) domain"/>
    <property type="match status" value="1"/>
</dbReference>
<reference evidence="1 2" key="1">
    <citation type="journal article" date="2011" name="J. Bacteriol.">
        <title>Two new complete genome sequences offer insight into host and tissue specificity of plant pathogenic Xanthomonas spp.</title>
        <authorList>
            <person name="Bogdanove A.J."/>
            <person name="Koebnik R."/>
            <person name="Lu H."/>
            <person name="Furutani A."/>
            <person name="Angiuoli S.V."/>
            <person name="Patil P.B."/>
            <person name="Van Sluys M.A."/>
            <person name="Ryan R.P."/>
            <person name="Meyer D.F."/>
            <person name="Han S.W."/>
            <person name="Aparna G."/>
            <person name="Rajaram M."/>
            <person name="Delcher A.L."/>
            <person name="Phillippy A.M."/>
            <person name="Puiu D."/>
            <person name="Schatz M.C."/>
            <person name="Shumway M."/>
            <person name="Sommer D.D."/>
            <person name="Trapnell C."/>
            <person name="Benahmed F."/>
            <person name="Dimitrov G."/>
            <person name="Madupu R."/>
            <person name="Radune D."/>
            <person name="Sullivan S."/>
            <person name="Jha G."/>
            <person name="Ishihara H."/>
            <person name="Lee S.W."/>
            <person name="Pandey A."/>
            <person name="Sharma V."/>
            <person name="Sriariyanun M."/>
            <person name="Szurek B."/>
            <person name="Vera-Cruz C.M."/>
            <person name="Dorman K.S."/>
            <person name="Ronald P.C."/>
            <person name="Verdier V."/>
            <person name="Dow J.M."/>
            <person name="Sonti R.V."/>
            <person name="Tsuge S."/>
            <person name="Brendel V.P."/>
            <person name="Rabinowicz P.D."/>
            <person name="Leach J.E."/>
            <person name="White F.F."/>
            <person name="Salzberg S.L."/>
        </authorList>
    </citation>
    <scope>NUCLEOTIDE SEQUENCE [LARGE SCALE GENOMIC DNA]</scope>
    <source>
        <strain evidence="1 2">BLS256</strain>
    </source>
</reference>
<proteinExistence type="predicted"/>
<accession>G7TJ54</accession>
<dbReference type="InterPro" id="IPR027417">
    <property type="entry name" value="P-loop_NTPase"/>
</dbReference>
<gene>
    <name evidence="1" type="ORF">XOC_2765</name>
</gene>
<protein>
    <submittedName>
        <fullName evidence="1">Isopentenyl transferase</fullName>
    </submittedName>
</protein>
<dbReference type="HOGENOM" id="CLU_1115409_0_0_6"/>
<dbReference type="Gene3D" id="3.40.50.300">
    <property type="entry name" value="P-loop containing nucleotide triphosphate hydrolases"/>
    <property type="match status" value="1"/>
</dbReference>